<dbReference type="SUPFAM" id="SSF57783">
    <property type="entry name" value="Zinc beta-ribbon"/>
    <property type="match status" value="1"/>
</dbReference>
<dbReference type="PANTHER" id="PTHR37826">
    <property type="entry name" value="FLOTILLIN BAND_7_5 DOMAIN PROTEIN"/>
    <property type="match status" value="1"/>
</dbReference>
<keyword evidence="1" id="KW-1133">Transmembrane helix</keyword>
<dbReference type="EMBL" id="AP008971">
    <property type="protein sequence ID" value="BAG08804.1"/>
    <property type="molecule type" value="Genomic_DNA"/>
</dbReference>
<proteinExistence type="predicted"/>
<dbReference type="KEGG" id="fma:FMG_1386"/>
<reference evidence="2 3" key="1">
    <citation type="journal article" date="2008" name="DNA Res.">
        <title>Complete genome sequence of Finegoldia magna, an anaerobic opportunistic pathogen.</title>
        <authorList>
            <person name="Goto T."/>
            <person name="Yamashita A."/>
            <person name="Hirakawa H."/>
            <person name="Matsutani M."/>
            <person name="Todo K."/>
            <person name="Ohshima K."/>
            <person name="Toh H."/>
            <person name="Miyamoto K."/>
            <person name="Kuhara S."/>
            <person name="Hattori M."/>
            <person name="Shimizu T."/>
            <person name="Akimoto S."/>
        </authorList>
    </citation>
    <scope>NUCLEOTIDE SEQUENCE [LARGE SCALE GENOMIC DNA]</scope>
    <source>
        <strain evidence="3">ATCC 29328 / DSM 20472 / WAL 2508</strain>
    </source>
</reference>
<keyword evidence="1" id="KW-0472">Membrane</keyword>
<dbReference type="RefSeq" id="WP_012291046.1">
    <property type="nucleotide sequence ID" value="NC_010376.1"/>
</dbReference>
<feature type="transmembrane region" description="Helical" evidence="1">
    <location>
        <begin position="403"/>
        <end position="422"/>
    </location>
</feature>
<sequence>MTTEDIKVREINTGLKDGQIKCPKCGSTDIETNTKTGKLRCNFCRHEFELELAPEDEDISSLEGTTMGRGALDIDEAAEDIITVKCESCGAEVVIDTKTNTQARCHWCRNTLSLNNIIPNGAVPDVILPFKVRKNEAQEQIEDFVQKRKFFAHPTFTREFSTENICGVYLPYMLVDVNSHMRLIGEGEIKTASYEVKNGKDSHMEYDADSYHVERDFDIFIDDLSIEASSDKLDYTAKDKTTNIINAIMPFDTENCVKFNANYLKGFTSEKRDSNIDVLRDAVEAQSSDVARHAALDTIEEYDRGVRWEEEEYNIKGDSWKAAYLPVWLYSYMQKKNGKNLLHYVAVNARTLETMGSVPINYTKLFIASVLVEILGGLAAFVLNIVAAMDVFDDTKFQDMRNLYWLLLLSGFIFFYTIYARYRNIDERHHYEDETKHEISNLQSIDDFLMKRTGLVNVVIEGENSKELKGNRLDLKKDKGFKKVIDKGLYDEVEENKKRLNETIDKQSKNKEHDKNTK</sequence>
<keyword evidence="1" id="KW-0812">Transmembrane</keyword>
<evidence type="ECO:0000313" key="2">
    <source>
        <dbReference type="EMBL" id="BAG08804.1"/>
    </source>
</evidence>
<keyword evidence="3" id="KW-1185">Reference proteome</keyword>
<dbReference type="STRING" id="334413.FMG_1386"/>
<organism evidence="2 3">
    <name type="scientific">Finegoldia magna (strain ATCC 29328 / DSM 20472 / WAL 2508)</name>
    <name type="common">Peptostreptococcus magnus</name>
    <dbReference type="NCBI Taxonomy" id="334413"/>
    <lineage>
        <taxon>Bacteria</taxon>
        <taxon>Bacillati</taxon>
        <taxon>Bacillota</taxon>
        <taxon>Tissierellia</taxon>
        <taxon>Tissierellales</taxon>
        <taxon>Peptoniphilaceae</taxon>
        <taxon>Finegoldia</taxon>
    </lineage>
</organism>
<evidence type="ECO:0000313" key="3">
    <source>
        <dbReference type="Proteomes" id="UP000001319"/>
    </source>
</evidence>
<dbReference type="HOGENOM" id="CLU_040019_0_0_9"/>
<dbReference type="Proteomes" id="UP000001319">
    <property type="component" value="Chromosome"/>
</dbReference>
<dbReference type="AlphaFoldDB" id="B0S364"/>
<feature type="transmembrane region" description="Helical" evidence="1">
    <location>
        <begin position="365"/>
        <end position="383"/>
    </location>
</feature>
<dbReference type="eggNOG" id="COG1645">
    <property type="taxonomic scope" value="Bacteria"/>
</dbReference>
<dbReference type="PANTHER" id="PTHR37826:SF3">
    <property type="entry name" value="J DOMAIN-CONTAINING PROTEIN"/>
    <property type="match status" value="1"/>
</dbReference>
<evidence type="ECO:0000256" key="1">
    <source>
        <dbReference type="SAM" id="Phobius"/>
    </source>
</evidence>
<evidence type="ECO:0008006" key="4">
    <source>
        <dbReference type="Google" id="ProtNLM"/>
    </source>
</evidence>
<accession>B0S364</accession>
<name>B0S364_FINM2</name>
<protein>
    <recommendedName>
        <fullName evidence="4">TFIIB-type zinc ribbon-containing protein</fullName>
    </recommendedName>
</protein>
<gene>
    <name evidence="2" type="ordered locus">FMG_1386</name>
</gene>